<evidence type="ECO:0000256" key="1">
    <source>
        <dbReference type="ARBA" id="ARBA00004196"/>
    </source>
</evidence>
<dbReference type="PANTHER" id="PTHR48059">
    <property type="entry name" value="POLYGALACTURONASE INHIBITOR 1"/>
    <property type="match status" value="1"/>
</dbReference>
<dbReference type="Proteomes" id="UP000236291">
    <property type="component" value="Unassembled WGS sequence"/>
</dbReference>
<dbReference type="EMBL" id="ASHM01055473">
    <property type="protein sequence ID" value="PNX88051.1"/>
    <property type="molecule type" value="Genomic_DNA"/>
</dbReference>
<dbReference type="SUPFAM" id="SSF52058">
    <property type="entry name" value="L domain-like"/>
    <property type="match status" value="1"/>
</dbReference>
<keyword evidence="2" id="KW-0675">Receptor</keyword>
<keyword evidence="2" id="KW-0808">Transferase</keyword>
<comment type="subcellular location">
    <subcellularLocation>
        <location evidence="1">Cell envelope</location>
    </subcellularLocation>
</comment>
<comment type="caution">
    <text evidence="2">The sequence shown here is derived from an EMBL/GenBank/DDBJ whole genome shotgun (WGS) entry which is preliminary data.</text>
</comment>
<feature type="non-terminal residue" evidence="2">
    <location>
        <position position="67"/>
    </location>
</feature>
<dbReference type="Gene3D" id="3.80.10.10">
    <property type="entry name" value="Ribonuclease Inhibitor"/>
    <property type="match status" value="1"/>
</dbReference>
<name>A0A2K3MB91_TRIPR</name>
<reference evidence="2 3" key="1">
    <citation type="journal article" date="2014" name="Am. J. Bot.">
        <title>Genome assembly and annotation for red clover (Trifolium pratense; Fabaceae).</title>
        <authorList>
            <person name="Istvanek J."/>
            <person name="Jaros M."/>
            <person name="Krenek A."/>
            <person name="Repkova J."/>
        </authorList>
    </citation>
    <scope>NUCLEOTIDE SEQUENCE [LARGE SCALE GENOMIC DNA]</scope>
    <source>
        <strain evidence="3">cv. Tatra</strain>
        <tissue evidence="2">Young leaves</tissue>
    </source>
</reference>
<evidence type="ECO:0000313" key="3">
    <source>
        <dbReference type="Proteomes" id="UP000236291"/>
    </source>
</evidence>
<keyword evidence="2" id="KW-0418">Kinase</keyword>
<evidence type="ECO:0000313" key="2">
    <source>
        <dbReference type="EMBL" id="PNX88051.1"/>
    </source>
</evidence>
<gene>
    <name evidence="2" type="ORF">L195_g044151</name>
</gene>
<dbReference type="PANTHER" id="PTHR48059:SF30">
    <property type="entry name" value="OS06G0587000 PROTEIN"/>
    <property type="match status" value="1"/>
</dbReference>
<organism evidence="2 3">
    <name type="scientific">Trifolium pratense</name>
    <name type="common">Red clover</name>
    <dbReference type="NCBI Taxonomy" id="57577"/>
    <lineage>
        <taxon>Eukaryota</taxon>
        <taxon>Viridiplantae</taxon>
        <taxon>Streptophyta</taxon>
        <taxon>Embryophyta</taxon>
        <taxon>Tracheophyta</taxon>
        <taxon>Spermatophyta</taxon>
        <taxon>Magnoliopsida</taxon>
        <taxon>eudicotyledons</taxon>
        <taxon>Gunneridae</taxon>
        <taxon>Pentapetalae</taxon>
        <taxon>rosids</taxon>
        <taxon>fabids</taxon>
        <taxon>Fabales</taxon>
        <taxon>Fabaceae</taxon>
        <taxon>Papilionoideae</taxon>
        <taxon>50 kb inversion clade</taxon>
        <taxon>NPAAA clade</taxon>
        <taxon>Hologalegina</taxon>
        <taxon>IRL clade</taxon>
        <taxon>Trifolieae</taxon>
        <taxon>Trifolium</taxon>
    </lineage>
</organism>
<dbReference type="AlphaFoldDB" id="A0A2K3MB91"/>
<dbReference type="InterPro" id="IPR032675">
    <property type="entry name" value="LRR_dom_sf"/>
</dbReference>
<dbReference type="GO" id="GO:0016301">
    <property type="term" value="F:kinase activity"/>
    <property type="evidence" value="ECO:0007669"/>
    <property type="project" value="UniProtKB-KW"/>
</dbReference>
<dbReference type="STRING" id="57577.A0A2K3MB91"/>
<accession>A0A2K3MB91</accession>
<reference evidence="2 3" key="2">
    <citation type="journal article" date="2017" name="Front. Plant Sci.">
        <title>Gene Classification and Mining of Molecular Markers Useful in Red Clover (Trifolium pratense) Breeding.</title>
        <authorList>
            <person name="Istvanek J."/>
            <person name="Dluhosova J."/>
            <person name="Dluhos P."/>
            <person name="Patkova L."/>
            <person name="Nedelnik J."/>
            <person name="Repkova J."/>
        </authorList>
    </citation>
    <scope>NUCLEOTIDE SEQUENCE [LARGE SCALE GENOMIC DNA]</scope>
    <source>
        <strain evidence="3">cv. Tatra</strain>
        <tissue evidence="2">Young leaves</tissue>
    </source>
</reference>
<dbReference type="InterPro" id="IPR051848">
    <property type="entry name" value="PGIP"/>
</dbReference>
<dbReference type="Pfam" id="PF00560">
    <property type="entry name" value="LRR_1"/>
    <property type="match status" value="2"/>
</dbReference>
<protein>
    <submittedName>
        <fullName evidence="2">Putative LRR receptor-like protein kinase</fullName>
    </submittedName>
</protein>
<sequence>MRSIPMEIGHLNQLRILQLGNNSLSGPIPSKLLNISTLEVLVLGQNYLSGMLPSNMGFGLPNLQQLQ</sequence>
<proteinExistence type="predicted"/>
<dbReference type="InterPro" id="IPR001611">
    <property type="entry name" value="Leu-rich_rpt"/>
</dbReference>